<dbReference type="EMBL" id="JAEAOA010000576">
    <property type="protein sequence ID" value="KAK3595345.1"/>
    <property type="molecule type" value="Genomic_DNA"/>
</dbReference>
<dbReference type="AlphaFoldDB" id="A0AAE0SPL1"/>
<sequence length="180" mass="20615">MFVYPSRINKSDHSSSPPDSAESSVHFLRNLCLWKKFPRYTRSSADEKLVQRILLNNIVSPYGSVARLFNKCNGTCHKPQERIQTLVGFTHHACCISTGYYQYYNWLTDTNGKNRTMATFDGMVQYFYAEDCLQMNGCTACKCRTQDSYVTAVVQKDDKSGYEIAWFKLKGSCKCINGLF</sequence>
<protein>
    <submittedName>
        <fullName evidence="2">Uncharacterized protein</fullName>
    </submittedName>
</protein>
<accession>A0AAE0SPL1</accession>
<evidence type="ECO:0000256" key="1">
    <source>
        <dbReference type="SAM" id="MobiDB-lite"/>
    </source>
</evidence>
<evidence type="ECO:0000313" key="2">
    <source>
        <dbReference type="EMBL" id="KAK3595345.1"/>
    </source>
</evidence>
<comment type="caution">
    <text evidence="2">The sequence shown here is derived from an EMBL/GenBank/DDBJ whole genome shotgun (WGS) entry which is preliminary data.</text>
</comment>
<reference evidence="2" key="2">
    <citation type="journal article" date="2021" name="Genome Biol. Evol.">
        <title>Developing a high-quality reference genome for a parasitic bivalve with doubly uniparental inheritance (Bivalvia: Unionida).</title>
        <authorList>
            <person name="Smith C.H."/>
        </authorList>
    </citation>
    <scope>NUCLEOTIDE SEQUENCE</scope>
    <source>
        <strain evidence="2">CHS0354</strain>
        <tissue evidence="2">Mantle</tissue>
    </source>
</reference>
<dbReference type="Proteomes" id="UP001195483">
    <property type="component" value="Unassembled WGS sequence"/>
</dbReference>
<reference evidence="2" key="3">
    <citation type="submission" date="2023-05" db="EMBL/GenBank/DDBJ databases">
        <authorList>
            <person name="Smith C.H."/>
        </authorList>
    </citation>
    <scope>NUCLEOTIDE SEQUENCE</scope>
    <source>
        <strain evidence="2">CHS0354</strain>
        <tissue evidence="2">Mantle</tissue>
    </source>
</reference>
<feature type="region of interest" description="Disordered" evidence="1">
    <location>
        <begin position="1"/>
        <end position="22"/>
    </location>
</feature>
<reference evidence="2" key="1">
    <citation type="journal article" date="2021" name="Genome Biol. Evol.">
        <title>A High-Quality Reference Genome for a Parasitic Bivalve with Doubly Uniparental Inheritance (Bivalvia: Unionida).</title>
        <authorList>
            <person name="Smith C.H."/>
        </authorList>
    </citation>
    <scope>NUCLEOTIDE SEQUENCE</scope>
    <source>
        <strain evidence="2">CHS0354</strain>
    </source>
</reference>
<dbReference type="SUPFAM" id="SSF57501">
    <property type="entry name" value="Cystine-knot cytokines"/>
    <property type="match status" value="1"/>
</dbReference>
<keyword evidence="3" id="KW-1185">Reference proteome</keyword>
<name>A0AAE0SPL1_9BIVA</name>
<dbReference type="InterPro" id="IPR029034">
    <property type="entry name" value="Cystine-knot_cytokine"/>
</dbReference>
<gene>
    <name evidence="2" type="ORF">CHS0354_008769</name>
</gene>
<evidence type="ECO:0000313" key="3">
    <source>
        <dbReference type="Proteomes" id="UP001195483"/>
    </source>
</evidence>
<organism evidence="2 3">
    <name type="scientific">Potamilus streckersoni</name>
    <dbReference type="NCBI Taxonomy" id="2493646"/>
    <lineage>
        <taxon>Eukaryota</taxon>
        <taxon>Metazoa</taxon>
        <taxon>Spiralia</taxon>
        <taxon>Lophotrochozoa</taxon>
        <taxon>Mollusca</taxon>
        <taxon>Bivalvia</taxon>
        <taxon>Autobranchia</taxon>
        <taxon>Heteroconchia</taxon>
        <taxon>Palaeoheterodonta</taxon>
        <taxon>Unionida</taxon>
        <taxon>Unionoidea</taxon>
        <taxon>Unionidae</taxon>
        <taxon>Ambleminae</taxon>
        <taxon>Lampsilini</taxon>
        <taxon>Potamilus</taxon>
    </lineage>
</organism>
<proteinExistence type="predicted"/>